<dbReference type="GO" id="GO:0006627">
    <property type="term" value="P:protein processing involved in protein targeting to mitochondrion"/>
    <property type="evidence" value="ECO:0007669"/>
    <property type="project" value="TreeGrafter"/>
</dbReference>
<dbReference type="AlphaFoldDB" id="A0A1X7U918"/>
<organism evidence="11">
    <name type="scientific">Amphimedon queenslandica</name>
    <name type="common">Sponge</name>
    <dbReference type="NCBI Taxonomy" id="400682"/>
    <lineage>
        <taxon>Eukaryota</taxon>
        <taxon>Metazoa</taxon>
        <taxon>Porifera</taxon>
        <taxon>Demospongiae</taxon>
        <taxon>Heteroscleromorpha</taxon>
        <taxon>Haplosclerida</taxon>
        <taxon>Niphatidae</taxon>
        <taxon>Amphimedon</taxon>
    </lineage>
</organism>
<dbReference type="InterPro" id="IPR019533">
    <property type="entry name" value="Peptidase_S26"/>
</dbReference>
<dbReference type="GO" id="GO:0004252">
    <property type="term" value="F:serine-type endopeptidase activity"/>
    <property type="evidence" value="ECO:0007669"/>
    <property type="project" value="InterPro"/>
</dbReference>
<feature type="active site" evidence="9">
    <location>
        <position position="36"/>
    </location>
</feature>
<dbReference type="GO" id="GO:0006465">
    <property type="term" value="P:signal peptide processing"/>
    <property type="evidence" value="ECO:0007669"/>
    <property type="project" value="InterPro"/>
</dbReference>
<accession>A0A1X7U918</accession>
<dbReference type="Gene3D" id="2.10.109.10">
    <property type="entry name" value="Umud Fragment, subunit A"/>
    <property type="match status" value="1"/>
</dbReference>
<evidence type="ECO:0000256" key="3">
    <source>
        <dbReference type="ARBA" id="ARBA00022792"/>
    </source>
</evidence>
<evidence type="ECO:0000259" key="10">
    <source>
        <dbReference type="Pfam" id="PF10502"/>
    </source>
</evidence>
<dbReference type="InterPro" id="IPR036286">
    <property type="entry name" value="LexA/Signal_pep-like_sf"/>
</dbReference>
<dbReference type="KEGG" id="aqu:105313763"/>
<dbReference type="PANTHER" id="PTHR12383">
    <property type="entry name" value="PROTEASE FAMILY S26 MITOCHONDRIAL INNER MEMBRANE PROTEASE-RELATED"/>
    <property type="match status" value="1"/>
</dbReference>
<comment type="subcellular location">
    <subcellularLocation>
        <location evidence="1">Mitochondrion inner membrane</location>
    </subcellularLocation>
</comment>
<evidence type="ECO:0000256" key="4">
    <source>
        <dbReference type="ARBA" id="ARBA00022801"/>
    </source>
</evidence>
<evidence type="ECO:0000256" key="8">
    <source>
        <dbReference type="ARBA" id="ARBA00038445"/>
    </source>
</evidence>
<dbReference type="eggNOG" id="KOG0171">
    <property type="taxonomic scope" value="Eukaryota"/>
</dbReference>
<dbReference type="PROSITE" id="PS00761">
    <property type="entry name" value="SPASE_I_3"/>
    <property type="match status" value="1"/>
</dbReference>
<keyword evidence="6" id="KW-0472">Membrane</keyword>
<dbReference type="EnsemblMetazoa" id="Aqu2.1.24260_001">
    <property type="protein sequence ID" value="Aqu2.1.24260_001"/>
    <property type="gene ID" value="Aqu2.1.24260"/>
</dbReference>
<keyword evidence="3" id="KW-0999">Mitochondrion inner membrane</keyword>
<proteinExistence type="inferred from homology"/>
<sequence>MLKTVGKCLAGFLYGGCLYHVSSEYFFCLIKCEGDSMYPTINADPAVNDHVLVEKFWSSRRRNYKKNDIIVLTCPDEPEKLICKRIIFVAGEDTPKTSPSVPRCHVWVEGDNKEFSHDSRIFGPVPLGLVQGRVILRVWPPRNIGWIT</sequence>
<comment type="similarity">
    <text evidence="8">Belongs to the peptidase S26 family. IMP1 subfamily.</text>
</comment>
<feature type="domain" description="Peptidase S26" evidence="10">
    <location>
        <begin position="98"/>
        <end position="139"/>
    </location>
</feature>
<protein>
    <recommendedName>
        <fullName evidence="7">IMP2-like protein</fullName>
    </recommendedName>
</protein>
<keyword evidence="5" id="KW-0496">Mitochondrion</keyword>
<dbReference type="Pfam" id="PF10502">
    <property type="entry name" value="Peptidase_S26"/>
    <property type="match status" value="2"/>
</dbReference>
<dbReference type="PRINTS" id="PR00727">
    <property type="entry name" value="LEADERPTASE"/>
</dbReference>
<evidence type="ECO:0000256" key="5">
    <source>
        <dbReference type="ARBA" id="ARBA00023128"/>
    </source>
</evidence>
<feature type="active site" evidence="9">
    <location>
        <position position="84"/>
    </location>
</feature>
<evidence type="ECO:0000256" key="2">
    <source>
        <dbReference type="ARBA" id="ARBA00011805"/>
    </source>
</evidence>
<comment type="subunit">
    <text evidence="2">Heterodimer of 2 subunits, IMMPL1 and IMMPL2.</text>
</comment>
<dbReference type="OrthoDB" id="308440at2759"/>
<gene>
    <name evidence="11" type="primary">105313763</name>
</gene>
<dbReference type="InterPro" id="IPR052064">
    <property type="entry name" value="Mito_IMP1_subunit"/>
</dbReference>
<keyword evidence="12" id="KW-1185">Reference proteome</keyword>
<name>A0A1X7U918_AMPQE</name>
<keyword evidence="4" id="KW-0378">Hydrolase</keyword>
<dbReference type="InterPro" id="IPR000223">
    <property type="entry name" value="Pept_S26A_signal_pept_1"/>
</dbReference>
<reference evidence="11" key="2">
    <citation type="submission" date="2017-05" db="UniProtKB">
        <authorList>
            <consortium name="EnsemblMetazoa"/>
        </authorList>
    </citation>
    <scope>IDENTIFICATION</scope>
</reference>
<evidence type="ECO:0000313" key="12">
    <source>
        <dbReference type="Proteomes" id="UP000007879"/>
    </source>
</evidence>
<evidence type="ECO:0000256" key="7">
    <source>
        <dbReference type="ARBA" id="ARBA00032718"/>
    </source>
</evidence>
<reference evidence="12" key="1">
    <citation type="journal article" date="2010" name="Nature">
        <title>The Amphimedon queenslandica genome and the evolution of animal complexity.</title>
        <authorList>
            <person name="Srivastava M."/>
            <person name="Simakov O."/>
            <person name="Chapman J."/>
            <person name="Fahey B."/>
            <person name="Gauthier M.E."/>
            <person name="Mitros T."/>
            <person name="Richards G.S."/>
            <person name="Conaco C."/>
            <person name="Dacre M."/>
            <person name="Hellsten U."/>
            <person name="Larroux C."/>
            <person name="Putnam N.H."/>
            <person name="Stanke M."/>
            <person name="Adamska M."/>
            <person name="Darling A."/>
            <person name="Degnan S.M."/>
            <person name="Oakley T.H."/>
            <person name="Plachetzki D.C."/>
            <person name="Zhai Y."/>
            <person name="Adamski M."/>
            <person name="Calcino A."/>
            <person name="Cummins S.F."/>
            <person name="Goodstein D.M."/>
            <person name="Harris C."/>
            <person name="Jackson D.J."/>
            <person name="Leys S.P."/>
            <person name="Shu S."/>
            <person name="Woodcroft B.J."/>
            <person name="Vervoort M."/>
            <person name="Kosik K.S."/>
            <person name="Manning G."/>
            <person name="Degnan B.M."/>
            <person name="Rokhsar D.S."/>
        </authorList>
    </citation>
    <scope>NUCLEOTIDE SEQUENCE [LARGE SCALE GENOMIC DNA]</scope>
</reference>
<dbReference type="EnsemblMetazoa" id="XM_011407450.2">
    <property type="protein sequence ID" value="XP_011405752.1"/>
    <property type="gene ID" value="LOC105313763"/>
</dbReference>
<evidence type="ECO:0000256" key="6">
    <source>
        <dbReference type="ARBA" id="ARBA00023136"/>
    </source>
</evidence>
<evidence type="ECO:0000313" key="11">
    <source>
        <dbReference type="EnsemblMetazoa" id="Aqu2.1.24260_001"/>
    </source>
</evidence>
<evidence type="ECO:0000256" key="1">
    <source>
        <dbReference type="ARBA" id="ARBA00004273"/>
    </source>
</evidence>
<dbReference type="InterPro" id="IPR019758">
    <property type="entry name" value="Pept_S26A_signal_pept_1_CS"/>
</dbReference>
<dbReference type="GO" id="GO:0042720">
    <property type="term" value="C:mitochondrial inner membrane peptidase complex"/>
    <property type="evidence" value="ECO:0007669"/>
    <property type="project" value="TreeGrafter"/>
</dbReference>
<evidence type="ECO:0000256" key="9">
    <source>
        <dbReference type="PIRSR" id="PIRSR600223-1"/>
    </source>
</evidence>
<dbReference type="CDD" id="cd06530">
    <property type="entry name" value="S26_SPase_I"/>
    <property type="match status" value="1"/>
</dbReference>
<dbReference type="SUPFAM" id="SSF51306">
    <property type="entry name" value="LexA/Signal peptidase"/>
    <property type="match status" value="1"/>
</dbReference>
<feature type="domain" description="Peptidase S26" evidence="10">
    <location>
        <begin position="18"/>
        <end position="92"/>
    </location>
</feature>
<dbReference type="STRING" id="400682.A0A1X7U918"/>
<dbReference type="Proteomes" id="UP000007879">
    <property type="component" value="Unassembled WGS sequence"/>
</dbReference>
<dbReference type="PANTHER" id="PTHR12383:SF16">
    <property type="entry name" value="MITOCHONDRIAL INNER MEMBRANE PROTEASE SUBUNIT 1"/>
    <property type="match status" value="1"/>
</dbReference>
<dbReference type="InParanoid" id="A0A1X7U918"/>